<feature type="chain" id="PRO_5014973448" evidence="1">
    <location>
        <begin position="17"/>
        <end position="105"/>
    </location>
</feature>
<name>A0A2M4DG59_ANODA</name>
<dbReference type="AlphaFoldDB" id="A0A2M4DG59"/>
<evidence type="ECO:0000256" key="1">
    <source>
        <dbReference type="SAM" id="SignalP"/>
    </source>
</evidence>
<proteinExistence type="predicted"/>
<feature type="signal peptide" evidence="1">
    <location>
        <begin position="1"/>
        <end position="16"/>
    </location>
</feature>
<accession>A0A2M4DG59</accession>
<evidence type="ECO:0000313" key="2">
    <source>
        <dbReference type="EMBL" id="MBW76481.1"/>
    </source>
</evidence>
<keyword evidence="1" id="KW-0732">Signal</keyword>
<reference evidence="2" key="1">
    <citation type="submission" date="2018-01" db="EMBL/GenBank/DDBJ databases">
        <title>An insight into the sialome of Amazonian anophelines.</title>
        <authorList>
            <person name="Ribeiro J.M."/>
            <person name="Scarpassa V."/>
            <person name="Calvo E."/>
        </authorList>
    </citation>
    <scope>NUCLEOTIDE SEQUENCE</scope>
</reference>
<organism evidence="2">
    <name type="scientific">Anopheles darlingi</name>
    <name type="common">Mosquito</name>
    <dbReference type="NCBI Taxonomy" id="43151"/>
    <lineage>
        <taxon>Eukaryota</taxon>
        <taxon>Metazoa</taxon>
        <taxon>Ecdysozoa</taxon>
        <taxon>Arthropoda</taxon>
        <taxon>Hexapoda</taxon>
        <taxon>Insecta</taxon>
        <taxon>Pterygota</taxon>
        <taxon>Neoptera</taxon>
        <taxon>Endopterygota</taxon>
        <taxon>Diptera</taxon>
        <taxon>Nematocera</taxon>
        <taxon>Culicoidea</taxon>
        <taxon>Culicidae</taxon>
        <taxon>Anophelinae</taxon>
        <taxon>Anopheles</taxon>
    </lineage>
</organism>
<sequence length="105" mass="11114">MVGFFVILLACKSVAGVWWSLTLSIVMLCETIESVSAFGSLFCVIRCSLMFDLCCEAASLASRVVHSIEAGIATGLESLRNLPSCSVSAGMVSSLSFRFCCGTTL</sequence>
<dbReference type="EMBL" id="GGFL01012303">
    <property type="protein sequence ID" value="MBW76481.1"/>
    <property type="molecule type" value="Transcribed_RNA"/>
</dbReference>
<protein>
    <submittedName>
        <fullName evidence="2">Putative secreted protein</fullName>
    </submittedName>
</protein>